<reference evidence="1" key="2">
    <citation type="journal article" date="2015" name="Data Brief">
        <title>Shoot transcriptome of the giant reed, Arundo donax.</title>
        <authorList>
            <person name="Barrero R.A."/>
            <person name="Guerrero F.D."/>
            <person name="Moolhuijzen P."/>
            <person name="Goolsby J.A."/>
            <person name="Tidwell J."/>
            <person name="Bellgard S.E."/>
            <person name="Bellgard M.I."/>
        </authorList>
    </citation>
    <scope>NUCLEOTIDE SEQUENCE</scope>
    <source>
        <tissue evidence="1">Shoot tissue taken approximately 20 cm above the soil surface</tissue>
    </source>
</reference>
<name>A0A0A9GHI2_ARUDO</name>
<dbReference type="AlphaFoldDB" id="A0A0A9GHI2"/>
<sequence>MKRQACMHIILTQYSLWSGILDIPDQWLELAAGLKNGTSFFSVRRE</sequence>
<protein>
    <submittedName>
        <fullName evidence="1">Uncharacterized protein</fullName>
    </submittedName>
</protein>
<accession>A0A0A9GHI2</accession>
<dbReference type="EMBL" id="GBRH01174992">
    <property type="protein sequence ID" value="JAE22904.1"/>
    <property type="molecule type" value="Transcribed_RNA"/>
</dbReference>
<proteinExistence type="predicted"/>
<evidence type="ECO:0000313" key="1">
    <source>
        <dbReference type="EMBL" id="JAE22904.1"/>
    </source>
</evidence>
<reference evidence="1" key="1">
    <citation type="submission" date="2014-09" db="EMBL/GenBank/DDBJ databases">
        <authorList>
            <person name="Magalhaes I.L.F."/>
            <person name="Oliveira U."/>
            <person name="Santos F.R."/>
            <person name="Vidigal T.H.D.A."/>
            <person name="Brescovit A.D."/>
            <person name="Santos A.J."/>
        </authorList>
    </citation>
    <scope>NUCLEOTIDE SEQUENCE</scope>
    <source>
        <tissue evidence="1">Shoot tissue taken approximately 20 cm above the soil surface</tissue>
    </source>
</reference>
<organism evidence="1">
    <name type="scientific">Arundo donax</name>
    <name type="common">Giant reed</name>
    <name type="synonym">Donax arundinaceus</name>
    <dbReference type="NCBI Taxonomy" id="35708"/>
    <lineage>
        <taxon>Eukaryota</taxon>
        <taxon>Viridiplantae</taxon>
        <taxon>Streptophyta</taxon>
        <taxon>Embryophyta</taxon>
        <taxon>Tracheophyta</taxon>
        <taxon>Spermatophyta</taxon>
        <taxon>Magnoliopsida</taxon>
        <taxon>Liliopsida</taxon>
        <taxon>Poales</taxon>
        <taxon>Poaceae</taxon>
        <taxon>PACMAD clade</taxon>
        <taxon>Arundinoideae</taxon>
        <taxon>Arundineae</taxon>
        <taxon>Arundo</taxon>
    </lineage>
</organism>